<dbReference type="RefSeq" id="WP_085258483.1">
    <property type="nucleotide sequence ID" value="NZ_AP022573.1"/>
</dbReference>
<reference evidence="1 2" key="1">
    <citation type="submission" date="2016-01" db="EMBL/GenBank/DDBJ databases">
        <title>The new phylogeny of the genus Mycobacterium.</title>
        <authorList>
            <person name="Tarcisio F."/>
            <person name="Conor M."/>
            <person name="Antonella G."/>
            <person name="Elisabetta G."/>
            <person name="Giulia F.S."/>
            <person name="Sara T."/>
            <person name="Anna F."/>
            <person name="Clotilde B."/>
            <person name="Roberto B."/>
            <person name="Veronica D.S."/>
            <person name="Fabio R."/>
            <person name="Monica P."/>
            <person name="Olivier J."/>
            <person name="Enrico T."/>
            <person name="Nicola S."/>
        </authorList>
    </citation>
    <scope>NUCLEOTIDE SEQUENCE [LARGE SCALE GENOMIC DNA]</scope>
    <source>
        <strain evidence="1 2">DSM 44616</strain>
    </source>
</reference>
<dbReference type="Proteomes" id="UP000193387">
    <property type="component" value="Unassembled WGS sequence"/>
</dbReference>
<evidence type="ECO:0000313" key="1">
    <source>
        <dbReference type="EMBL" id="ORW64081.1"/>
    </source>
</evidence>
<proteinExistence type="predicted"/>
<dbReference type="EMBL" id="LQPR01000084">
    <property type="protein sequence ID" value="ORW64081.1"/>
    <property type="molecule type" value="Genomic_DNA"/>
</dbReference>
<protein>
    <submittedName>
        <fullName evidence="1">Uncharacterized protein</fullName>
    </submittedName>
</protein>
<name>A0AAJ3TSS8_9MYCO</name>
<gene>
    <name evidence="1" type="ORF">AWC23_25840</name>
</gene>
<organism evidence="1 2">
    <name type="scientific">Mycobacterium saskatchewanense</name>
    <dbReference type="NCBI Taxonomy" id="220927"/>
    <lineage>
        <taxon>Bacteria</taxon>
        <taxon>Bacillati</taxon>
        <taxon>Actinomycetota</taxon>
        <taxon>Actinomycetes</taxon>
        <taxon>Mycobacteriales</taxon>
        <taxon>Mycobacteriaceae</taxon>
        <taxon>Mycobacterium</taxon>
        <taxon>Mycobacterium simiae complex</taxon>
    </lineage>
</organism>
<dbReference type="AlphaFoldDB" id="A0AAJ3TSS8"/>
<evidence type="ECO:0000313" key="2">
    <source>
        <dbReference type="Proteomes" id="UP000193387"/>
    </source>
</evidence>
<accession>A0AAJ3TSS8</accession>
<keyword evidence="2" id="KW-1185">Reference proteome</keyword>
<sequence length="122" mass="12925">MAGSDAYIFDAIDPGGLLVVGSIVTGYISIDQALDIGTPAAPQLRDNPRPGSILPAIDGGVKPSRIWPADGDDIDPNKLLAVRSVVTRGRRGRHQRLAMRRVVRIGHASARHDLVKAETGGL</sequence>
<comment type="caution">
    <text evidence="1">The sequence shown here is derived from an EMBL/GenBank/DDBJ whole genome shotgun (WGS) entry which is preliminary data.</text>
</comment>